<gene>
    <name evidence="1" type="ORF">RPERSI_LOCUS15861</name>
</gene>
<accession>A0ACA9QVT7</accession>
<protein>
    <submittedName>
        <fullName evidence="1">29249_t:CDS:1</fullName>
    </submittedName>
</protein>
<name>A0ACA9QVT7_9GLOM</name>
<reference evidence="1" key="1">
    <citation type="submission" date="2021-06" db="EMBL/GenBank/DDBJ databases">
        <authorList>
            <person name="Kallberg Y."/>
            <person name="Tangrot J."/>
            <person name="Rosling A."/>
        </authorList>
    </citation>
    <scope>NUCLEOTIDE SEQUENCE</scope>
    <source>
        <strain evidence="1">MA461A</strain>
    </source>
</reference>
<proteinExistence type="predicted"/>
<dbReference type="EMBL" id="CAJVQC010038544">
    <property type="protein sequence ID" value="CAG8766464.1"/>
    <property type="molecule type" value="Genomic_DNA"/>
</dbReference>
<evidence type="ECO:0000313" key="1">
    <source>
        <dbReference type="EMBL" id="CAG8766464.1"/>
    </source>
</evidence>
<comment type="caution">
    <text evidence="1">The sequence shown here is derived from an EMBL/GenBank/DDBJ whole genome shotgun (WGS) entry which is preliminary data.</text>
</comment>
<organism evidence="1 2">
    <name type="scientific">Racocetra persica</name>
    <dbReference type="NCBI Taxonomy" id="160502"/>
    <lineage>
        <taxon>Eukaryota</taxon>
        <taxon>Fungi</taxon>
        <taxon>Fungi incertae sedis</taxon>
        <taxon>Mucoromycota</taxon>
        <taxon>Glomeromycotina</taxon>
        <taxon>Glomeromycetes</taxon>
        <taxon>Diversisporales</taxon>
        <taxon>Gigasporaceae</taxon>
        <taxon>Racocetra</taxon>
    </lineage>
</organism>
<sequence length="141" mass="16470">MASRKRPKHNPPPPEPSLEEEDTLDRLCSIRLVSYNNRQFEIKIFGINNYNRPFKITDNNDNTLATLQNENGCHVSCLLIRIDNSNNNGIRFHYNRNYVELLHCNINLRDFQHYQVGYVGLLNGMLKLKIVNNNNNLTIDK</sequence>
<evidence type="ECO:0000313" key="2">
    <source>
        <dbReference type="Proteomes" id="UP000789920"/>
    </source>
</evidence>
<keyword evidence="2" id="KW-1185">Reference proteome</keyword>
<dbReference type="Proteomes" id="UP000789920">
    <property type="component" value="Unassembled WGS sequence"/>
</dbReference>